<dbReference type="Proteomes" id="UP000006160">
    <property type="component" value="Unassembled WGS sequence"/>
</dbReference>
<name>A0A9P2LKC4_CLOBO</name>
<dbReference type="EMBL" id="ACSJ01000016">
    <property type="protein sequence ID" value="EES90369.1"/>
    <property type="molecule type" value="Genomic_DNA"/>
</dbReference>
<evidence type="ECO:0000313" key="1">
    <source>
        <dbReference type="EMBL" id="EES90369.1"/>
    </source>
</evidence>
<protein>
    <submittedName>
        <fullName evidence="1">Uncharacterized protein</fullName>
    </submittedName>
</protein>
<reference evidence="1 2" key="1">
    <citation type="submission" date="2009-10" db="EMBL/GenBank/DDBJ databases">
        <authorList>
            <person name="Shrivastava S."/>
            <person name="Brinkac L.B."/>
            <person name="Brown J.L."/>
            <person name="Bruce D.B."/>
            <person name="Detter C."/>
            <person name="Green L.D."/>
            <person name="Munk C.A."/>
            <person name="Rogers Y.C."/>
            <person name="Tapia R."/>
            <person name="Saunders E.S."/>
            <person name="Sims D.R."/>
            <person name="Smith L.A."/>
            <person name="Smith T.J."/>
            <person name="Sutton G."/>
            <person name="Brettin T."/>
        </authorList>
    </citation>
    <scope>NUCLEOTIDE SEQUENCE [LARGE SCALE GENOMIC DNA]</scope>
    <source>
        <strain evidence="2">D str. 1873</strain>
    </source>
</reference>
<comment type="caution">
    <text evidence="1">The sequence shown here is derived from an EMBL/GenBank/DDBJ whole genome shotgun (WGS) entry which is preliminary data.</text>
</comment>
<gene>
    <name evidence="1" type="ORF">CLG_B2204</name>
</gene>
<accession>A0A9P2LKC4</accession>
<sequence length="37" mass="4488">MADIIEKFKGKIEKCLYSKDDYKIYKIKINKNEYSNI</sequence>
<organism evidence="1 2">
    <name type="scientific">Clostridium botulinum D str. 1873</name>
    <dbReference type="NCBI Taxonomy" id="592027"/>
    <lineage>
        <taxon>Bacteria</taxon>
        <taxon>Bacillati</taxon>
        <taxon>Bacillota</taxon>
        <taxon>Clostridia</taxon>
        <taxon>Eubacteriales</taxon>
        <taxon>Clostridiaceae</taxon>
        <taxon>Clostridium</taxon>
    </lineage>
</organism>
<dbReference type="AlphaFoldDB" id="A0A9P2LKC4"/>
<evidence type="ECO:0000313" key="2">
    <source>
        <dbReference type="Proteomes" id="UP000006160"/>
    </source>
</evidence>
<proteinExistence type="predicted"/>